<dbReference type="EMBL" id="BMMU01000029">
    <property type="protein sequence ID" value="GGJ58861.1"/>
    <property type="molecule type" value="Genomic_DNA"/>
</dbReference>
<reference evidence="2" key="1">
    <citation type="journal article" date="2014" name="Int. J. Syst. Evol. Microbiol.">
        <title>Complete genome sequence of Corynebacterium casei LMG S-19264T (=DSM 44701T), isolated from a smear-ripened cheese.</title>
        <authorList>
            <consortium name="US DOE Joint Genome Institute (JGI-PGF)"/>
            <person name="Walter F."/>
            <person name="Albersmeier A."/>
            <person name="Kalinowski J."/>
            <person name="Ruckert C."/>
        </authorList>
    </citation>
    <scope>NUCLEOTIDE SEQUENCE</scope>
    <source>
        <strain evidence="2">CGMCC 4.7272</strain>
    </source>
</reference>
<gene>
    <name evidence="2" type="ORF">GCM10012282_65270</name>
</gene>
<accession>A0A917LBZ8</accession>
<proteinExistence type="predicted"/>
<feature type="region of interest" description="Disordered" evidence="1">
    <location>
        <begin position="73"/>
        <end position="101"/>
    </location>
</feature>
<keyword evidence="3" id="KW-1185">Reference proteome</keyword>
<dbReference type="AlphaFoldDB" id="A0A917LBZ8"/>
<comment type="caution">
    <text evidence="2">The sequence shown here is derived from an EMBL/GenBank/DDBJ whole genome shotgun (WGS) entry which is preliminary data.</text>
</comment>
<organism evidence="2 3">
    <name type="scientific">Streptomyces lacrimifluminis</name>
    <dbReference type="NCBI Taxonomy" id="1500077"/>
    <lineage>
        <taxon>Bacteria</taxon>
        <taxon>Bacillati</taxon>
        <taxon>Actinomycetota</taxon>
        <taxon>Actinomycetes</taxon>
        <taxon>Kitasatosporales</taxon>
        <taxon>Streptomycetaceae</taxon>
        <taxon>Streptomyces</taxon>
    </lineage>
</organism>
<evidence type="ECO:0000256" key="1">
    <source>
        <dbReference type="SAM" id="MobiDB-lite"/>
    </source>
</evidence>
<dbReference type="Proteomes" id="UP000625682">
    <property type="component" value="Unassembled WGS sequence"/>
</dbReference>
<protein>
    <submittedName>
        <fullName evidence="2">Uncharacterized protein</fullName>
    </submittedName>
</protein>
<evidence type="ECO:0000313" key="2">
    <source>
        <dbReference type="EMBL" id="GGJ58861.1"/>
    </source>
</evidence>
<sequence length="101" mass="10430">MSICTARQRCALISGPPAGSGRSRRAPDTEPWTRVAARASPAGGFPYGLYCPDGLDGPDQAELARAVRDFTHVSPAAAGSGARARRTLPPRPTDAVASGAR</sequence>
<feature type="region of interest" description="Disordered" evidence="1">
    <location>
        <begin position="14"/>
        <end position="33"/>
    </location>
</feature>
<reference evidence="2" key="2">
    <citation type="submission" date="2020-09" db="EMBL/GenBank/DDBJ databases">
        <authorList>
            <person name="Sun Q."/>
            <person name="Zhou Y."/>
        </authorList>
    </citation>
    <scope>NUCLEOTIDE SEQUENCE</scope>
    <source>
        <strain evidence="2">CGMCC 4.7272</strain>
    </source>
</reference>
<name>A0A917LBZ8_9ACTN</name>
<evidence type="ECO:0000313" key="3">
    <source>
        <dbReference type="Proteomes" id="UP000625682"/>
    </source>
</evidence>